<comment type="caution">
    <text evidence="1">The sequence shown here is derived from an EMBL/GenBank/DDBJ whole genome shotgun (WGS) entry which is preliminary data.</text>
</comment>
<accession>A0A371FM55</accession>
<evidence type="ECO:0000313" key="2">
    <source>
        <dbReference type="Proteomes" id="UP000257109"/>
    </source>
</evidence>
<dbReference type="EMBL" id="QJKJ01008574">
    <property type="protein sequence ID" value="RDX79322.1"/>
    <property type="molecule type" value="Genomic_DNA"/>
</dbReference>
<feature type="non-terminal residue" evidence="1">
    <location>
        <position position="1"/>
    </location>
</feature>
<organism evidence="1 2">
    <name type="scientific">Mucuna pruriens</name>
    <name type="common">Velvet bean</name>
    <name type="synonym">Dolichos pruriens</name>
    <dbReference type="NCBI Taxonomy" id="157652"/>
    <lineage>
        <taxon>Eukaryota</taxon>
        <taxon>Viridiplantae</taxon>
        <taxon>Streptophyta</taxon>
        <taxon>Embryophyta</taxon>
        <taxon>Tracheophyta</taxon>
        <taxon>Spermatophyta</taxon>
        <taxon>Magnoliopsida</taxon>
        <taxon>eudicotyledons</taxon>
        <taxon>Gunneridae</taxon>
        <taxon>Pentapetalae</taxon>
        <taxon>rosids</taxon>
        <taxon>fabids</taxon>
        <taxon>Fabales</taxon>
        <taxon>Fabaceae</taxon>
        <taxon>Papilionoideae</taxon>
        <taxon>50 kb inversion clade</taxon>
        <taxon>NPAAA clade</taxon>
        <taxon>indigoferoid/millettioid clade</taxon>
        <taxon>Phaseoleae</taxon>
        <taxon>Mucuna</taxon>
    </lineage>
</organism>
<feature type="non-terminal residue" evidence="1">
    <location>
        <position position="99"/>
    </location>
</feature>
<dbReference type="Proteomes" id="UP000257109">
    <property type="component" value="Unassembled WGS sequence"/>
</dbReference>
<keyword evidence="2" id="KW-1185">Reference proteome</keyword>
<sequence>MSHDILTTLTVAFGFTTLKDEHKIESDDSLLLVDATLYRQLVNSLIYLPGTLFNSIQYSIAFLLTLQTYSKVDLIPQSSSDLYCDNPHSRRMSIENTVL</sequence>
<evidence type="ECO:0000313" key="1">
    <source>
        <dbReference type="EMBL" id="RDX79322.1"/>
    </source>
</evidence>
<name>A0A371FM55_MUCPR</name>
<proteinExistence type="predicted"/>
<gene>
    <name evidence="1" type="ORF">CR513_40265</name>
</gene>
<protein>
    <submittedName>
        <fullName evidence="1">Uncharacterized protein</fullName>
    </submittedName>
</protein>
<dbReference type="AlphaFoldDB" id="A0A371FM55"/>
<reference evidence="1" key="1">
    <citation type="submission" date="2018-05" db="EMBL/GenBank/DDBJ databases">
        <title>Draft genome of Mucuna pruriens seed.</title>
        <authorList>
            <person name="Nnadi N.E."/>
            <person name="Vos R."/>
            <person name="Hasami M.H."/>
            <person name="Devisetty U.K."/>
            <person name="Aguiy J.C."/>
        </authorList>
    </citation>
    <scope>NUCLEOTIDE SEQUENCE [LARGE SCALE GENOMIC DNA]</scope>
    <source>
        <strain evidence="1">JCA_2017</strain>
    </source>
</reference>